<name>C7BVF4_9CAUD</name>
<dbReference type="Proteomes" id="UP000001515">
    <property type="component" value="Segment"/>
</dbReference>
<protein>
    <submittedName>
        <fullName evidence="1">Hypothetical cyanophage protein</fullName>
    </submittedName>
</protein>
<gene>
    <name evidence="1" type="ORF">SRSM4_186</name>
</gene>
<sequence>MFYLVAAGNAYAMDHSNDTMYGMTCYDDQTVDVDDCYDIAYDEVDEEEKEYLAHIAYHLQQIAKLTEEHRQLNEVFVK</sequence>
<dbReference type="KEGG" id="vg:8303393"/>
<proteinExistence type="predicted"/>
<reference evidence="1 2" key="1">
    <citation type="journal article" date="2009" name="Environ. Microbiol.">
        <title>Comparative genomics of marine cyanomyoviruses reveals the widespread occurrence of Synechococcus host genes localized to a hyperplastic region: implications for mechanisms of cyanophage evolution.</title>
        <authorList>
            <person name="Millard A.D."/>
            <person name="Zwirglmaier K."/>
            <person name="Downey M.J."/>
            <person name="Mann N.H."/>
            <person name="Scanlan D.J."/>
        </authorList>
    </citation>
    <scope>NUCLEOTIDE SEQUENCE</scope>
</reference>
<accession>C7BVF4</accession>
<dbReference type="RefSeq" id="YP_003097420.1">
    <property type="nucleotide sequence ID" value="NC_013085.1"/>
</dbReference>
<keyword evidence="2" id="KW-1185">Reference proteome</keyword>
<evidence type="ECO:0000313" key="2">
    <source>
        <dbReference type="Proteomes" id="UP000001515"/>
    </source>
</evidence>
<evidence type="ECO:0000313" key="1">
    <source>
        <dbReference type="EMBL" id="CAR63383.1"/>
    </source>
</evidence>
<dbReference type="OrthoDB" id="25755at10239"/>
<organism evidence="1 2">
    <name type="scientific">Synechococcus phage S-RSM4</name>
    <dbReference type="NCBI Taxonomy" id="555387"/>
    <lineage>
        <taxon>Viruses</taxon>
        <taxon>Duplodnaviria</taxon>
        <taxon>Heunggongvirae</taxon>
        <taxon>Uroviricota</taxon>
        <taxon>Caudoviricetes</taxon>
        <taxon>Pantevenvirales</taxon>
        <taxon>Kyanoviridae</taxon>
        <taxon>Gibbetvirus</taxon>
        <taxon>Gibbetvirus rsm4</taxon>
    </lineage>
</organism>
<dbReference type="GeneID" id="8303393"/>
<dbReference type="EMBL" id="FM207411">
    <property type="protein sequence ID" value="CAR63383.1"/>
    <property type="molecule type" value="Genomic_DNA"/>
</dbReference>